<evidence type="ECO:0000256" key="1">
    <source>
        <dbReference type="SAM" id="Phobius"/>
    </source>
</evidence>
<sequence length="103" mass="11516">MMRFVRLGGVILFAYLAYLLYEKGVELKAMGTNADGDGIGISFLGLQVAERVPEENIPQHAKGFFVTSVIFVVIGLTLLFQPLIKKAIPSKISNWFQRQLEIE</sequence>
<evidence type="ECO:0000313" key="2">
    <source>
        <dbReference type="EMBL" id="WFT76495.1"/>
    </source>
</evidence>
<proteinExistence type="predicted"/>
<organism evidence="2 3">
    <name type="scientific">Halobacillus naozhouensis</name>
    <dbReference type="NCBI Taxonomy" id="554880"/>
    <lineage>
        <taxon>Bacteria</taxon>
        <taxon>Bacillati</taxon>
        <taxon>Bacillota</taxon>
        <taxon>Bacilli</taxon>
        <taxon>Bacillales</taxon>
        <taxon>Bacillaceae</taxon>
        <taxon>Halobacillus</taxon>
    </lineage>
</organism>
<name>A0ABY8J294_9BACI</name>
<keyword evidence="1" id="KW-1133">Transmembrane helix</keyword>
<keyword evidence="3" id="KW-1185">Reference proteome</keyword>
<feature type="transmembrane region" description="Helical" evidence="1">
    <location>
        <begin position="5"/>
        <end position="21"/>
    </location>
</feature>
<accession>A0ABY8J294</accession>
<keyword evidence="1" id="KW-0812">Transmembrane</keyword>
<gene>
    <name evidence="2" type="ORF">P9989_09080</name>
</gene>
<dbReference type="EMBL" id="CP121671">
    <property type="protein sequence ID" value="WFT76495.1"/>
    <property type="molecule type" value="Genomic_DNA"/>
</dbReference>
<dbReference type="Proteomes" id="UP001221597">
    <property type="component" value="Chromosome"/>
</dbReference>
<reference evidence="2 3" key="1">
    <citation type="submission" date="2023-04" db="EMBL/GenBank/DDBJ databases">
        <title>Genome sequence of Halobacillus naozhouensis KACC 21980.</title>
        <authorList>
            <person name="Kim S."/>
            <person name="Heo J."/>
            <person name="Kwon S.-W."/>
        </authorList>
    </citation>
    <scope>NUCLEOTIDE SEQUENCE [LARGE SCALE GENOMIC DNA]</scope>
    <source>
        <strain evidence="2 3">KCTC 13234</strain>
    </source>
</reference>
<protein>
    <submittedName>
        <fullName evidence="2">Uncharacterized protein</fullName>
    </submittedName>
</protein>
<evidence type="ECO:0000313" key="3">
    <source>
        <dbReference type="Proteomes" id="UP001221597"/>
    </source>
</evidence>
<feature type="transmembrane region" description="Helical" evidence="1">
    <location>
        <begin position="63"/>
        <end position="84"/>
    </location>
</feature>
<keyword evidence="1" id="KW-0472">Membrane</keyword>
<dbReference type="RefSeq" id="WP_283078448.1">
    <property type="nucleotide sequence ID" value="NZ_CP121671.1"/>
</dbReference>